<proteinExistence type="predicted"/>
<evidence type="ECO:0000313" key="2">
    <source>
        <dbReference type="EMBL" id="GAA0723436.1"/>
    </source>
</evidence>
<evidence type="ECO:0000256" key="1">
    <source>
        <dbReference type="SAM" id="Phobius"/>
    </source>
</evidence>
<evidence type="ECO:0000313" key="3">
    <source>
        <dbReference type="Proteomes" id="UP001501523"/>
    </source>
</evidence>
<keyword evidence="1" id="KW-0472">Membrane</keyword>
<sequence length="98" mass="9074">MEQYLPLIIQLIAGAVGGNAAGAASKNMSLGGVGNTIAGAVGGGVLGQLLQMALPMLSGAGGGGVDVSAMAGNVVGGGVAGAVVTAVIGLIKNKMAAK</sequence>
<dbReference type="RefSeq" id="WP_343793664.1">
    <property type="nucleotide sequence ID" value="NZ_BAAAEU010000025.1"/>
</dbReference>
<accession>A0ABP3U682</accession>
<name>A0ABP3U682_9GAMM</name>
<evidence type="ECO:0008006" key="4">
    <source>
        <dbReference type="Google" id="ProtNLM"/>
    </source>
</evidence>
<feature type="transmembrane region" description="Helical" evidence="1">
    <location>
        <begin position="6"/>
        <end position="25"/>
    </location>
</feature>
<reference evidence="3" key="1">
    <citation type="journal article" date="2019" name="Int. J. Syst. Evol. Microbiol.">
        <title>The Global Catalogue of Microorganisms (GCM) 10K type strain sequencing project: providing services to taxonomists for standard genome sequencing and annotation.</title>
        <authorList>
            <consortium name="The Broad Institute Genomics Platform"/>
            <consortium name="The Broad Institute Genome Sequencing Center for Infectious Disease"/>
            <person name="Wu L."/>
            <person name="Ma J."/>
        </authorList>
    </citation>
    <scope>NUCLEOTIDE SEQUENCE [LARGE SCALE GENOMIC DNA]</scope>
    <source>
        <strain evidence="3">JCM 15421</strain>
    </source>
</reference>
<keyword evidence="1" id="KW-1133">Transmembrane helix</keyword>
<keyword evidence="1" id="KW-0812">Transmembrane</keyword>
<comment type="caution">
    <text evidence="2">The sequence shown here is derived from an EMBL/GenBank/DDBJ whole genome shotgun (WGS) entry which is preliminary data.</text>
</comment>
<protein>
    <recommendedName>
        <fullName evidence="4">DNA methyltransferase</fullName>
    </recommendedName>
</protein>
<dbReference type="EMBL" id="BAAAEU010000025">
    <property type="protein sequence ID" value="GAA0723436.1"/>
    <property type="molecule type" value="Genomic_DNA"/>
</dbReference>
<gene>
    <name evidence="2" type="ORF">GCM10009105_35450</name>
</gene>
<feature type="transmembrane region" description="Helical" evidence="1">
    <location>
        <begin position="69"/>
        <end position="91"/>
    </location>
</feature>
<keyword evidence="3" id="KW-1185">Reference proteome</keyword>
<feature type="transmembrane region" description="Helical" evidence="1">
    <location>
        <begin position="37"/>
        <end position="57"/>
    </location>
</feature>
<organism evidence="2 3">
    <name type="scientific">Dokdonella soli</name>
    <dbReference type="NCBI Taxonomy" id="529810"/>
    <lineage>
        <taxon>Bacteria</taxon>
        <taxon>Pseudomonadati</taxon>
        <taxon>Pseudomonadota</taxon>
        <taxon>Gammaproteobacteria</taxon>
        <taxon>Lysobacterales</taxon>
        <taxon>Rhodanobacteraceae</taxon>
        <taxon>Dokdonella</taxon>
    </lineage>
</organism>
<dbReference type="Proteomes" id="UP001501523">
    <property type="component" value="Unassembled WGS sequence"/>
</dbReference>